<accession>A0A183SY90</accession>
<dbReference type="PANTHER" id="PTHR21574:SF0">
    <property type="entry name" value="CENTROSOMAL PROTEIN OF 120 KDA"/>
    <property type="match status" value="1"/>
</dbReference>
<feature type="region of interest" description="Disordered" evidence="2">
    <location>
        <begin position="671"/>
        <end position="732"/>
    </location>
</feature>
<proteinExistence type="predicted"/>
<feature type="domain" description="C2" evidence="3">
    <location>
        <begin position="1"/>
        <end position="110"/>
    </location>
</feature>
<keyword evidence="1" id="KW-0175">Coiled coil</keyword>
<evidence type="ECO:0000256" key="1">
    <source>
        <dbReference type="SAM" id="Coils"/>
    </source>
</evidence>
<dbReference type="InterPro" id="IPR022136">
    <property type="entry name" value="DUF3668"/>
</dbReference>
<dbReference type="InterPro" id="IPR035892">
    <property type="entry name" value="C2_domain_sf"/>
</dbReference>
<dbReference type="InterPro" id="IPR000008">
    <property type="entry name" value="C2_dom"/>
</dbReference>
<feature type="coiled-coil region" evidence="1">
    <location>
        <begin position="810"/>
        <end position="870"/>
    </location>
</feature>
<gene>
    <name evidence="4" type="ORF">SSLN_LOCUS9188</name>
</gene>
<evidence type="ECO:0000313" key="6">
    <source>
        <dbReference type="WBParaSite" id="SSLN_0000953701-mRNA-1"/>
    </source>
</evidence>
<evidence type="ECO:0000313" key="4">
    <source>
        <dbReference type="EMBL" id="VDL95573.1"/>
    </source>
</evidence>
<feature type="compositionally biased region" description="Basic and acidic residues" evidence="2">
    <location>
        <begin position="444"/>
        <end position="456"/>
    </location>
</feature>
<reference evidence="4 5" key="2">
    <citation type="submission" date="2018-11" db="EMBL/GenBank/DDBJ databases">
        <authorList>
            <consortium name="Pathogen Informatics"/>
        </authorList>
    </citation>
    <scope>NUCLEOTIDE SEQUENCE [LARGE SCALE GENOMIC DNA]</scope>
    <source>
        <strain evidence="4 5">NST_G2</strain>
    </source>
</reference>
<dbReference type="Proteomes" id="UP000275846">
    <property type="component" value="Unassembled WGS sequence"/>
</dbReference>
<dbReference type="PROSITE" id="PS50004">
    <property type="entry name" value="C2"/>
    <property type="match status" value="1"/>
</dbReference>
<dbReference type="WBParaSite" id="SSLN_0000953701-mRNA-1">
    <property type="protein sequence ID" value="SSLN_0000953701-mRNA-1"/>
    <property type="gene ID" value="SSLN_0000953701"/>
</dbReference>
<dbReference type="STRING" id="70667.A0A183SY90"/>
<keyword evidence="5" id="KW-1185">Reference proteome</keyword>
<dbReference type="PANTHER" id="PTHR21574">
    <property type="entry name" value="CENTROSOMAL PROTEIN OF 120 KDA"/>
    <property type="match status" value="1"/>
</dbReference>
<name>A0A183SY90_SCHSO</name>
<evidence type="ECO:0000256" key="2">
    <source>
        <dbReference type="SAM" id="MobiDB-lite"/>
    </source>
</evidence>
<evidence type="ECO:0000313" key="5">
    <source>
        <dbReference type="Proteomes" id="UP000275846"/>
    </source>
</evidence>
<feature type="region of interest" description="Disordered" evidence="2">
    <location>
        <begin position="440"/>
        <end position="467"/>
    </location>
</feature>
<reference evidence="6" key="1">
    <citation type="submission" date="2016-06" db="UniProtKB">
        <authorList>
            <consortium name="WormBaseParasite"/>
        </authorList>
    </citation>
    <scope>IDENTIFICATION</scope>
</reference>
<organism evidence="6">
    <name type="scientific">Schistocephalus solidus</name>
    <name type="common">Tapeworm</name>
    <dbReference type="NCBI Taxonomy" id="70667"/>
    <lineage>
        <taxon>Eukaryota</taxon>
        <taxon>Metazoa</taxon>
        <taxon>Spiralia</taxon>
        <taxon>Lophotrochozoa</taxon>
        <taxon>Platyhelminthes</taxon>
        <taxon>Cestoda</taxon>
        <taxon>Eucestoda</taxon>
        <taxon>Diphyllobothriidea</taxon>
        <taxon>Diphyllobothriidae</taxon>
        <taxon>Schistocephalus</taxon>
    </lineage>
</organism>
<dbReference type="Pfam" id="PF12416">
    <property type="entry name" value="DUF3668"/>
    <property type="match status" value="1"/>
</dbReference>
<dbReference type="GO" id="GO:1903724">
    <property type="term" value="P:positive regulation of centriole elongation"/>
    <property type="evidence" value="ECO:0007669"/>
    <property type="project" value="TreeGrafter"/>
</dbReference>
<sequence>MTYCAFFQIISSSGRRFTAKPGYNIILEAKFDKEILTSDPVSHTDEPKFEQELAWELDRQALRQHRIKRSSIKLQLFSVDPSTPVKEPIGYLVLDVRSASSKKVWTHIWLIHFLKVFKWLPVLHSKYKTCPSLYCGIYIDSDGHEVVLSVPTSQQTMELECLQVNPKRCLTAKAGRSFQYFQIGPSNIAQEDFLLSIDILSVHNVTSLLLTDTALPAAGLCPFKVALNVLGVDLEGSEFGDPVFASFLEDHFTFNLRSAVDFLRAYFSKEGHLTVRIKCGDQVLAASNVNLLDLLQQVDHAFLKPVSSHETILFHPINAEKQSGIRGPGDGSDAAFVVLRFALQRDSAKAVVSRPLTNCDETVTFSGRPQHLNDTDLLAASKVETNEDEGMIRPGIRVIDCLGHQHDPSISPSDENVVQTLPAPRSEVHQHCLLPRPKAEVVGQEEKMLSTEEGSRYRHNRRDHGDPALHPKQYAVANLTPNCEPPTTAATVMSPIHPTAVPLQSASRSPPPQASAPVHRFCYSIELKALQAITPLPEDSLVYARYVYPLFGSRSPVMTLPPVALPGTDETVLPQGFCTFELAAEPAEFRQRLTEEPLVVEVLNRNKANNGVEVLLGQASFSLEQVFYEQPHQLAHCSRIRKDGVAAVKSTNDAVAIAKLTYSLTLEDFGPHKSAEEYDEGQPQQKSDEKGTEDTAPVSPLSRRQRISSTDGSVTSCLRPSRSATDLPNAFPPVEVRQTAEYRAALELELWRAEEEARFKASLRQREQKLMAVFAEEWQRRENERELISKKRLSEYQALENKLRATLDSLALREKELSFGEAELERARAEAQRDLQIRQRELSASAKRQIRELEHELSLERSRYENLQTQVESSFFCFHTIKSAK</sequence>
<protein>
    <submittedName>
        <fullName evidence="6">DUF3668 domain-containing protein</fullName>
    </submittedName>
</protein>
<feature type="compositionally biased region" description="Polar residues" evidence="2">
    <location>
        <begin position="707"/>
        <end position="726"/>
    </location>
</feature>
<evidence type="ECO:0000259" key="3">
    <source>
        <dbReference type="PROSITE" id="PS50004"/>
    </source>
</evidence>
<dbReference type="InterPro" id="IPR039893">
    <property type="entry name" value="CEP120-like"/>
</dbReference>
<dbReference type="GO" id="GO:0005813">
    <property type="term" value="C:centrosome"/>
    <property type="evidence" value="ECO:0007669"/>
    <property type="project" value="TreeGrafter"/>
</dbReference>
<dbReference type="EMBL" id="UYSU01035086">
    <property type="protein sequence ID" value="VDL95573.1"/>
    <property type="molecule type" value="Genomic_DNA"/>
</dbReference>
<dbReference type="OrthoDB" id="332250at2759"/>
<dbReference type="AlphaFoldDB" id="A0A183SY90"/>
<dbReference type="Gene3D" id="2.60.40.150">
    <property type="entry name" value="C2 domain"/>
    <property type="match status" value="1"/>
</dbReference>